<organism evidence="3 4">
    <name type="scientific">Mycena citricolor</name>
    <dbReference type="NCBI Taxonomy" id="2018698"/>
    <lineage>
        <taxon>Eukaryota</taxon>
        <taxon>Fungi</taxon>
        <taxon>Dikarya</taxon>
        <taxon>Basidiomycota</taxon>
        <taxon>Agaricomycotina</taxon>
        <taxon>Agaricomycetes</taxon>
        <taxon>Agaricomycetidae</taxon>
        <taxon>Agaricales</taxon>
        <taxon>Marasmiineae</taxon>
        <taxon>Mycenaceae</taxon>
        <taxon>Mycena</taxon>
    </lineage>
</organism>
<accession>A0AAD2HV97</accession>
<keyword evidence="4" id="KW-1185">Reference proteome</keyword>
<evidence type="ECO:0000313" key="3">
    <source>
        <dbReference type="EMBL" id="CAK5281750.1"/>
    </source>
</evidence>
<name>A0AAD2HV97_9AGAR</name>
<feature type="region of interest" description="Disordered" evidence="2">
    <location>
        <begin position="252"/>
        <end position="272"/>
    </location>
</feature>
<gene>
    <name evidence="3" type="ORF">MYCIT1_LOCUS32995</name>
</gene>
<proteinExistence type="inferred from homology"/>
<dbReference type="AlphaFoldDB" id="A0AAD2HV97"/>
<comment type="caution">
    <text evidence="3">The sequence shown here is derived from an EMBL/GenBank/DDBJ whole genome shotgun (WGS) entry which is preliminary data.</text>
</comment>
<protein>
    <recommendedName>
        <fullName evidence="5">Protein FAM72A</fullName>
    </recommendedName>
</protein>
<dbReference type="PANTHER" id="PTHR31841">
    <property type="entry name" value="PROTEIN FAM72A-RELATED"/>
    <property type="match status" value="1"/>
</dbReference>
<evidence type="ECO:0000313" key="4">
    <source>
        <dbReference type="Proteomes" id="UP001295794"/>
    </source>
</evidence>
<dbReference type="EMBL" id="CAVNYO010000444">
    <property type="protein sequence ID" value="CAK5281750.1"/>
    <property type="molecule type" value="Genomic_DNA"/>
</dbReference>
<comment type="similarity">
    <text evidence="1">Belongs to the FAM72 family.</text>
</comment>
<evidence type="ECO:0000256" key="2">
    <source>
        <dbReference type="SAM" id="MobiDB-lite"/>
    </source>
</evidence>
<evidence type="ECO:0000256" key="1">
    <source>
        <dbReference type="ARBA" id="ARBA00006888"/>
    </source>
</evidence>
<dbReference type="Proteomes" id="UP001295794">
    <property type="component" value="Unassembled WGS sequence"/>
</dbReference>
<feature type="region of interest" description="Disordered" evidence="2">
    <location>
        <begin position="169"/>
        <end position="208"/>
    </location>
</feature>
<evidence type="ECO:0008006" key="5">
    <source>
        <dbReference type="Google" id="ProtNLM"/>
    </source>
</evidence>
<feature type="compositionally biased region" description="Low complexity" evidence="2">
    <location>
        <begin position="252"/>
        <end position="261"/>
    </location>
</feature>
<sequence length="317" mass="34458">MYHHSVWHGQLYVPPNPAPPPPVPHKVWIMDCRTCGTFFTNRGMKAVLLLRPSVGLYSSDALPVNCSAHSAVGSHSLKPLPSCPSQPPRTCECLTQTLCCHGCGKSVGYMIVIPCARCTSSVSASSRATNGHRFVFHASEIRETERHYIENEAGVVASTDHVLVGESPIISQSQAPRHENPVRSSAVTSGGPEYLPTPPLDSEDDMHPSVFSYYSQHEASHLSMDPPSPIPHYSGALQSSVHLRALSVASDSSVPPAVQPSYGLPAEQPEPSLPSLAPGDVLYWHHLARHGEIPGVMEDPRARRRTLAVKDNLHFDR</sequence>
<dbReference type="GO" id="GO:0005829">
    <property type="term" value="C:cytosol"/>
    <property type="evidence" value="ECO:0007669"/>
    <property type="project" value="TreeGrafter"/>
</dbReference>
<dbReference type="InterPro" id="IPR026768">
    <property type="entry name" value="YPEH2ZP"/>
</dbReference>
<dbReference type="PANTHER" id="PTHR31841:SF1">
    <property type="entry name" value="PROTEIN FAM72A-RELATED"/>
    <property type="match status" value="1"/>
</dbReference>
<dbReference type="Pfam" id="PF14976">
    <property type="entry name" value="YPEH2ZP"/>
    <property type="match status" value="1"/>
</dbReference>
<reference evidence="3" key="1">
    <citation type="submission" date="2023-11" db="EMBL/GenBank/DDBJ databases">
        <authorList>
            <person name="De Vega J J."/>
            <person name="De Vega J J."/>
        </authorList>
    </citation>
    <scope>NUCLEOTIDE SEQUENCE</scope>
</reference>